<dbReference type="SUPFAM" id="SSF48726">
    <property type="entry name" value="Immunoglobulin"/>
    <property type="match status" value="1"/>
</dbReference>
<keyword evidence="4" id="KW-1185">Reference proteome</keyword>
<evidence type="ECO:0000259" key="2">
    <source>
        <dbReference type="PROSITE" id="PS50835"/>
    </source>
</evidence>
<proteinExistence type="predicted"/>
<dbReference type="Gene3D" id="2.60.40.10">
    <property type="entry name" value="Immunoglobulins"/>
    <property type="match status" value="1"/>
</dbReference>
<keyword evidence="1" id="KW-0812">Transmembrane</keyword>
<dbReference type="Proteomes" id="UP000050794">
    <property type="component" value="Unassembled WGS sequence"/>
</dbReference>
<dbReference type="AlphaFoldDB" id="A0A183UHR1"/>
<reference evidence="5" key="1">
    <citation type="submission" date="2016-06" db="UniProtKB">
        <authorList>
            <consortium name="WormBaseParasite"/>
        </authorList>
    </citation>
    <scope>IDENTIFICATION</scope>
</reference>
<dbReference type="InterPro" id="IPR036179">
    <property type="entry name" value="Ig-like_dom_sf"/>
</dbReference>
<organism evidence="4 5">
    <name type="scientific">Toxocara canis</name>
    <name type="common">Canine roundworm</name>
    <dbReference type="NCBI Taxonomy" id="6265"/>
    <lineage>
        <taxon>Eukaryota</taxon>
        <taxon>Metazoa</taxon>
        <taxon>Ecdysozoa</taxon>
        <taxon>Nematoda</taxon>
        <taxon>Chromadorea</taxon>
        <taxon>Rhabditida</taxon>
        <taxon>Spirurina</taxon>
        <taxon>Ascaridomorpha</taxon>
        <taxon>Ascaridoidea</taxon>
        <taxon>Toxocaridae</taxon>
        <taxon>Toxocara</taxon>
    </lineage>
</organism>
<evidence type="ECO:0000313" key="3">
    <source>
        <dbReference type="EMBL" id="VDM39352.1"/>
    </source>
</evidence>
<keyword evidence="1" id="KW-0472">Membrane</keyword>
<protein>
    <submittedName>
        <fullName evidence="5">Ig-like domain-containing protein</fullName>
    </submittedName>
</protein>
<name>A0A183UHR1_TOXCA</name>
<reference evidence="3 4" key="2">
    <citation type="submission" date="2018-11" db="EMBL/GenBank/DDBJ databases">
        <authorList>
            <consortium name="Pathogen Informatics"/>
        </authorList>
    </citation>
    <scope>NUCLEOTIDE SEQUENCE [LARGE SCALE GENOMIC DNA]</scope>
</reference>
<gene>
    <name evidence="3" type="ORF">TCNE_LOCUS8031</name>
</gene>
<feature type="domain" description="Ig-like" evidence="2">
    <location>
        <begin position="12"/>
        <end position="104"/>
    </location>
</feature>
<dbReference type="InterPro" id="IPR003598">
    <property type="entry name" value="Ig_sub2"/>
</dbReference>
<dbReference type="SMART" id="SM00408">
    <property type="entry name" value="IGc2"/>
    <property type="match status" value="1"/>
</dbReference>
<evidence type="ECO:0000313" key="4">
    <source>
        <dbReference type="Proteomes" id="UP000050794"/>
    </source>
</evidence>
<dbReference type="PROSITE" id="PS50835">
    <property type="entry name" value="IG_LIKE"/>
    <property type="match status" value="1"/>
</dbReference>
<keyword evidence="1" id="KW-1133">Transmembrane helix</keyword>
<accession>A0A183UHR1</accession>
<dbReference type="InterPro" id="IPR007110">
    <property type="entry name" value="Ig-like_dom"/>
</dbReference>
<dbReference type="InterPro" id="IPR013783">
    <property type="entry name" value="Ig-like_fold"/>
</dbReference>
<dbReference type="EMBL" id="UYWY01019809">
    <property type="protein sequence ID" value="VDM39352.1"/>
    <property type="molecule type" value="Genomic_DNA"/>
</dbReference>
<evidence type="ECO:0000313" key="5">
    <source>
        <dbReference type="WBParaSite" id="TCNE_0000803101-mRNA-1"/>
    </source>
</evidence>
<evidence type="ECO:0000256" key="1">
    <source>
        <dbReference type="SAM" id="Phobius"/>
    </source>
</evidence>
<sequence>MKLQSSIITASPFIISSYKIPSEGSFYSIPQEGQTVTFNCASSTSTKALFWILPNGTRVDVDAESESALVNLNISQNQLVIPEVHKGMDGQYVCVLEGAQRQIFFIPYVVSQTDFIQTFLISTCITLGFAFVCVLVLLLDRYSRLRCLSRHRRARTARQSLNTVRKKRITMEAIAEESYNAIGEGDLRSA</sequence>
<feature type="transmembrane region" description="Helical" evidence="1">
    <location>
        <begin position="119"/>
        <end position="139"/>
    </location>
</feature>
<dbReference type="WBParaSite" id="TCNE_0000803101-mRNA-1">
    <property type="protein sequence ID" value="TCNE_0000803101-mRNA-1"/>
    <property type="gene ID" value="TCNE_0000803101"/>
</dbReference>